<dbReference type="CDD" id="cd06261">
    <property type="entry name" value="TM_PBP2"/>
    <property type="match status" value="1"/>
</dbReference>
<gene>
    <name evidence="9" type="ORF">RJ40_11710</name>
</gene>
<evidence type="ECO:0000259" key="8">
    <source>
        <dbReference type="PROSITE" id="PS50928"/>
    </source>
</evidence>
<evidence type="ECO:0000256" key="3">
    <source>
        <dbReference type="ARBA" id="ARBA00022475"/>
    </source>
</evidence>
<proteinExistence type="inferred from homology"/>
<dbReference type="PROSITE" id="PS50928">
    <property type="entry name" value="ABC_TM1"/>
    <property type="match status" value="1"/>
</dbReference>
<feature type="transmembrane region" description="Helical" evidence="7">
    <location>
        <begin position="21"/>
        <end position="42"/>
    </location>
</feature>
<dbReference type="Gene3D" id="1.10.3720.10">
    <property type="entry name" value="MetI-like"/>
    <property type="match status" value="1"/>
</dbReference>
<feature type="transmembrane region" description="Helical" evidence="7">
    <location>
        <begin position="83"/>
        <end position="103"/>
    </location>
</feature>
<evidence type="ECO:0000313" key="9">
    <source>
        <dbReference type="EMBL" id="QSZ68113.1"/>
    </source>
</evidence>
<dbReference type="PANTHER" id="PTHR30151">
    <property type="entry name" value="ALKANE SULFONATE ABC TRANSPORTER-RELATED, MEMBRANE SUBUNIT"/>
    <property type="match status" value="1"/>
</dbReference>
<dbReference type="GeneID" id="76425044"/>
<reference evidence="9" key="2">
    <citation type="submission" date="2019-02" db="EMBL/GenBank/DDBJ databases">
        <authorList>
            <person name="Chen S.-C."/>
            <person name="Chien H.-H."/>
            <person name="Lai M.-C."/>
        </authorList>
    </citation>
    <scope>NUCLEOTIDE SEQUENCE</scope>
    <source>
        <strain evidence="9">N2F9704</strain>
    </source>
</reference>
<feature type="transmembrane region" description="Helical" evidence="7">
    <location>
        <begin position="235"/>
        <end position="259"/>
    </location>
</feature>
<comment type="similarity">
    <text evidence="7">Belongs to the binding-protein-dependent transport system permease family.</text>
</comment>
<organism evidence="9 10">
    <name type="scientific">Methanofollis aquaemaris</name>
    <dbReference type="NCBI Taxonomy" id="126734"/>
    <lineage>
        <taxon>Archaea</taxon>
        <taxon>Methanobacteriati</taxon>
        <taxon>Methanobacteriota</taxon>
        <taxon>Stenosarchaea group</taxon>
        <taxon>Methanomicrobia</taxon>
        <taxon>Methanomicrobiales</taxon>
        <taxon>Methanomicrobiaceae</taxon>
        <taxon>Methanofollis</taxon>
    </lineage>
</organism>
<evidence type="ECO:0000256" key="1">
    <source>
        <dbReference type="ARBA" id="ARBA00004651"/>
    </source>
</evidence>
<dbReference type="FunFam" id="1.10.3720.10:FF:000003">
    <property type="entry name" value="Aliphatic sulfonate ABC transporter permease"/>
    <property type="match status" value="1"/>
</dbReference>
<evidence type="ECO:0000256" key="5">
    <source>
        <dbReference type="ARBA" id="ARBA00022989"/>
    </source>
</evidence>
<evidence type="ECO:0000256" key="2">
    <source>
        <dbReference type="ARBA" id="ARBA00022448"/>
    </source>
</evidence>
<feature type="transmembrane region" description="Helical" evidence="7">
    <location>
        <begin position="54"/>
        <end position="76"/>
    </location>
</feature>
<dbReference type="AlphaFoldDB" id="A0A8A3S856"/>
<keyword evidence="2 7" id="KW-0813">Transport</keyword>
<dbReference type="KEGG" id="maqe:RJ40_11710"/>
<keyword evidence="6 7" id="KW-0472">Membrane</keyword>
<dbReference type="Proteomes" id="UP001042704">
    <property type="component" value="Chromosome"/>
</dbReference>
<dbReference type="RefSeq" id="WP_265581048.1">
    <property type="nucleotide sequence ID" value="NZ_CP036172.1"/>
</dbReference>
<reference evidence="9" key="1">
    <citation type="journal article" date="2001" name="Int. J. Syst. Evol. Microbiol.">
        <title>Methanofollis aquaemaris sp. nov., a methanogen isolated from an aquaculture fish pond.</title>
        <authorList>
            <person name="Lai M.C."/>
            <person name="Chen S.C."/>
        </authorList>
    </citation>
    <scope>NUCLEOTIDE SEQUENCE</scope>
    <source>
        <strain evidence="9">N2F9704</strain>
    </source>
</reference>
<dbReference type="InterPro" id="IPR035906">
    <property type="entry name" value="MetI-like_sf"/>
</dbReference>
<keyword evidence="3" id="KW-1003">Cell membrane</keyword>
<accession>A0A8A3S856</accession>
<comment type="subcellular location">
    <subcellularLocation>
        <location evidence="1 7">Cell membrane</location>
        <topology evidence="1 7">Multi-pass membrane protein</topology>
    </subcellularLocation>
</comment>
<evidence type="ECO:0000313" key="10">
    <source>
        <dbReference type="Proteomes" id="UP001042704"/>
    </source>
</evidence>
<evidence type="ECO:0000256" key="4">
    <source>
        <dbReference type="ARBA" id="ARBA00022692"/>
    </source>
</evidence>
<name>A0A8A3S856_9EURY</name>
<keyword evidence="4 7" id="KW-0812">Transmembrane</keyword>
<evidence type="ECO:0000256" key="7">
    <source>
        <dbReference type="RuleBase" id="RU363032"/>
    </source>
</evidence>
<feature type="transmembrane region" description="Helical" evidence="7">
    <location>
        <begin position="194"/>
        <end position="215"/>
    </location>
</feature>
<dbReference type="SUPFAM" id="SSF161098">
    <property type="entry name" value="MetI-like"/>
    <property type="match status" value="1"/>
</dbReference>
<dbReference type="GO" id="GO:0005886">
    <property type="term" value="C:plasma membrane"/>
    <property type="evidence" value="ECO:0007669"/>
    <property type="project" value="UniProtKB-SubCell"/>
</dbReference>
<dbReference type="EMBL" id="CP036172">
    <property type="protein sequence ID" value="QSZ68113.1"/>
    <property type="molecule type" value="Genomic_DNA"/>
</dbReference>
<keyword evidence="10" id="KW-1185">Reference proteome</keyword>
<keyword evidence="5 7" id="KW-1133">Transmembrane helix</keyword>
<dbReference type="GO" id="GO:0055085">
    <property type="term" value="P:transmembrane transport"/>
    <property type="evidence" value="ECO:0007669"/>
    <property type="project" value="InterPro"/>
</dbReference>
<dbReference type="PANTHER" id="PTHR30151:SF0">
    <property type="entry name" value="ABC TRANSPORTER PERMEASE PROTEIN MJ0413-RELATED"/>
    <property type="match status" value="1"/>
</dbReference>
<dbReference type="InterPro" id="IPR000515">
    <property type="entry name" value="MetI-like"/>
</dbReference>
<sequence>MQRTNTPTRSQIQKSTALRRRALGAILPILLIICWEIAAVLINNEFILPRLESVLAVLASPTTDILGSGSLINNALLSVERVAMGFGLAAAVGIPLGMVMGYWQKAEDFVDTTVQLFRPIPPLAWIPLALAWFKTGLISMTFIIFIGAVFPVLLNTVDGVKSVNRTWVESALTFGANQRQVLAKVVMPASLPTIWTGLRVGFGIAWMCVVAAEMLPGTTSGLGYLIMYAYNWGQVQVIIAGMIVIGLIGLLIDGLFRVVEHRKFTWRGMTR</sequence>
<feature type="transmembrane region" description="Helical" evidence="7">
    <location>
        <begin position="123"/>
        <end position="154"/>
    </location>
</feature>
<protein>
    <submittedName>
        <fullName evidence="9">ABC transporter permease</fullName>
    </submittedName>
</protein>
<feature type="domain" description="ABC transmembrane type-1" evidence="8">
    <location>
        <begin position="75"/>
        <end position="256"/>
    </location>
</feature>
<dbReference type="Pfam" id="PF00528">
    <property type="entry name" value="BPD_transp_1"/>
    <property type="match status" value="1"/>
</dbReference>
<evidence type="ECO:0000256" key="6">
    <source>
        <dbReference type="ARBA" id="ARBA00023136"/>
    </source>
</evidence>